<dbReference type="InterPro" id="IPR008266">
    <property type="entry name" value="Tyr_kinase_AS"/>
</dbReference>
<sequence>MIGLEFKTLFIASQSSNWKYCFSPCQMQEAQLSVGRHHLEWLLITNKPFRKKLSSVGRHHISSYEPSPVAVFDCPCGSIPSCIGSLSNLTYLSLRSNLLEGPIPQEIGNLEALTILDLSQNRFSGPVPPEIENLEALESFHLSQNRLNGSIPKEIGNLEALIGLELSQNRLTGSISKEIGNLEALLFLNFSQNRLSGSIPQEIGNLEALKSLDLSQNRLSGSIPQEIGNLEALESLDLSQNRLNGSIPSQIAKLYWLSHLNLSFNQLSGPVPDLSATKLQTVYAGNGCWKIFLDTLQGNKGLSPCITSSNTSRANSNIPLYLKIYLPIAIFSTFSILCCLLFSRSKVKNNRAGEQPAKNGDIFSIWNYDGKIAYEDIIAATEDFDFRHCIGVGGYGSVYRAQLPCGKVVALKKLHRLEAENPAFDKSFRNEIKFLTEIRHRNIVKLHGFCLHQRSMFLIYQYMEKGSLFYNLRDEVEAVEMDWTKRIEIIKGMAHALSYLHHDCTPPIVHRDISSNNVLLNSSFEAFVADFGTARMLDLDSSNHTILVGTRGYIAPELAYTMAVTEKCDVYSFGVVALETLMGKHPEEVLSWVSSPTSLVNTKLIDVLDRRLPPPTSQLVARNLVQVATLTFACLNQKAKSRPTMKEVCKEFISRQTSLSVPLRMISLVELVKQGMHVGESSEVCPV</sequence>
<dbReference type="EC" id="2.7.11.1" evidence="2"/>
<dbReference type="InterPro" id="IPR000719">
    <property type="entry name" value="Prot_kinase_dom"/>
</dbReference>
<evidence type="ECO:0000256" key="13">
    <source>
        <dbReference type="ARBA" id="ARBA00047899"/>
    </source>
</evidence>
<keyword evidence="5" id="KW-0808">Transferase</keyword>
<dbReference type="InterPro" id="IPR003591">
    <property type="entry name" value="Leu-rich_rpt_typical-subtyp"/>
</dbReference>
<dbReference type="InterPro" id="IPR017441">
    <property type="entry name" value="Protein_kinase_ATP_BS"/>
</dbReference>
<comment type="catalytic activity">
    <reaction evidence="13">
        <text>L-threonyl-[protein] + ATP = O-phospho-L-threonyl-[protein] + ADP + H(+)</text>
        <dbReference type="Rhea" id="RHEA:46608"/>
        <dbReference type="Rhea" id="RHEA-COMP:11060"/>
        <dbReference type="Rhea" id="RHEA-COMP:11605"/>
        <dbReference type="ChEBI" id="CHEBI:15378"/>
        <dbReference type="ChEBI" id="CHEBI:30013"/>
        <dbReference type="ChEBI" id="CHEBI:30616"/>
        <dbReference type="ChEBI" id="CHEBI:61977"/>
        <dbReference type="ChEBI" id="CHEBI:456216"/>
        <dbReference type="EC" id="2.7.11.1"/>
    </reaction>
</comment>
<evidence type="ECO:0000256" key="2">
    <source>
        <dbReference type="ARBA" id="ARBA00012513"/>
    </source>
</evidence>
<evidence type="ECO:0000313" key="18">
    <source>
        <dbReference type="Proteomes" id="UP001472677"/>
    </source>
</evidence>
<evidence type="ECO:0000256" key="11">
    <source>
        <dbReference type="ARBA" id="ARBA00022989"/>
    </source>
</evidence>
<dbReference type="InterPro" id="IPR001611">
    <property type="entry name" value="Leu-rich_rpt"/>
</dbReference>
<evidence type="ECO:0000256" key="14">
    <source>
        <dbReference type="ARBA" id="ARBA00048679"/>
    </source>
</evidence>
<dbReference type="Pfam" id="PF00560">
    <property type="entry name" value="LRR_1"/>
    <property type="match status" value="3"/>
</dbReference>
<dbReference type="Pfam" id="PF00069">
    <property type="entry name" value="Pkinase"/>
    <property type="match status" value="1"/>
</dbReference>
<dbReference type="EMBL" id="JBBPBM010000008">
    <property type="protein sequence ID" value="KAK8571820.1"/>
    <property type="molecule type" value="Genomic_DNA"/>
</dbReference>
<comment type="subcellular location">
    <subcellularLocation>
        <location evidence="1">Membrane</location>
    </subcellularLocation>
</comment>
<dbReference type="PROSITE" id="PS50011">
    <property type="entry name" value="PROTEIN_KINASE_DOM"/>
    <property type="match status" value="1"/>
</dbReference>
<accession>A0ABR2F480</accession>
<evidence type="ECO:0000256" key="15">
    <source>
        <dbReference type="PROSITE-ProRule" id="PRU10141"/>
    </source>
</evidence>
<organism evidence="17 18">
    <name type="scientific">Hibiscus sabdariffa</name>
    <name type="common">roselle</name>
    <dbReference type="NCBI Taxonomy" id="183260"/>
    <lineage>
        <taxon>Eukaryota</taxon>
        <taxon>Viridiplantae</taxon>
        <taxon>Streptophyta</taxon>
        <taxon>Embryophyta</taxon>
        <taxon>Tracheophyta</taxon>
        <taxon>Spermatophyta</taxon>
        <taxon>Magnoliopsida</taxon>
        <taxon>eudicotyledons</taxon>
        <taxon>Gunneridae</taxon>
        <taxon>Pentapetalae</taxon>
        <taxon>rosids</taxon>
        <taxon>malvids</taxon>
        <taxon>Malvales</taxon>
        <taxon>Malvaceae</taxon>
        <taxon>Malvoideae</taxon>
        <taxon>Hibiscus</taxon>
    </lineage>
</organism>
<keyword evidence="3" id="KW-0723">Serine/threonine-protein kinase</keyword>
<evidence type="ECO:0000256" key="3">
    <source>
        <dbReference type="ARBA" id="ARBA00022527"/>
    </source>
</evidence>
<dbReference type="PANTHER" id="PTHR48005:SF92">
    <property type="entry name" value="REPEAT RECEPTOR-LIKE PROTEIN KINASE FAMILY PROTEIN, PUTATIVE-RELATED"/>
    <property type="match status" value="1"/>
</dbReference>
<keyword evidence="11" id="KW-1133">Transmembrane helix</keyword>
<evidence type="ECO:0000256" key="7">
    <source>
        <dbReference type="ARBA" id="ARBA00022737"/>
    </source>
</evidence>
<dbReference type="SMART" id="SM00365">
    <property type="entry name" value="LRR_SD22"/>
    <property type="match status" value="4"/>
</dbReference>
<dbReference type="PROSITE" id="PS00107">
    <property type="entry name" value="PROTEIN_KINASE_ATP"/>
    <property type="match status" value="1"/>
</dbReference>
<keyword evidence="8 15" id="KW-0547">Nucleotide-binding</keyword>
<dbReference type="InterPro" id="IPR051420">
    <property type="entry name" value="Ser_Thr_Kinases_DiverseReg"/>
</dbReference>
<gene>
    <name evidence="17" type="ORF">V6N12_027893</name>
</gene>
<keyword evidence="18" id="KW-1185">Reference proteome</keyword>
<keyword evidence="12" id="KW-0472">Membrane</keyword>
<comment type="caution">
    <text evidence="17">The sequence shown here is derived from an EMBL/GenBank/DDBJ whole genome shotgun (WGS) entry which is preliminary data.</text>
</comment>
<dbReference type="InterPro" id="IPR055414">
    <property type="entry name" value="LRR_R13L4/SHOC2-like"/>
</dbReference>
<dbReference type="Gene3D" id="3.80.10.10">
    <property type="entry name" value="Ribonuclease Inhibitor"/>
    <property type="match status" value="1"/>
</dbReference>
<dbReference type="Gene3D" id="1.10.510.10">
    <property type="entry name" value="Transferase(Phosphotransferase) domain 1"/>
    <property type="match status" value="1"/>
</dbReference>
<keyword evidence="4" id="KW-0433">Leucine-rich repeat</keyword>
<comment type="catalytic activity">
    <reaction evidence="14">
        <text>L-seryl-[protein] + ATP = O-phospho-L-seryl-[protein] + ADP + H(+)</text>
        <dbReference type="Rhea" id="RHEA:17989"/>
        <dbReference type="Rhea" id="RHEA-COMP:9863"/>
        <dbReference type="Rhea" id="RHEA-COMP:11604"/>
        <dbReference type="ChEBI" id="CHEBI:15378"/>
        <dbReference type="ChEBI" id="CHEBI:29999"/>
        <dbReference type="ChEBI" id="CHEBI:30616"/>
        <dbReference type="ChEBI" id="CHEBI:83421"/>
        <dbReference type="ChEBI" id="CHEBI:456216"/>
        <dbReference type="EC" id="2.7.11.1"/>
    </reaction>
</comment>
<evidence type="ECO:0000256" key="10">
    <source>
        <dbReference type="ARBA" id="ARBA00022840"/>
    </source>
</evidence>
<keyword evidence="9" id="KW-0418">Kinase</keyword>
<keyword evidence="10 15" id="KW-0067">ATP-binding</keyword>
<evidence type="ECO:0000313" key="17">
    <source>
        <dbReference type="EMBL" id="KAK8571820.1"/>
    </source>
</evidence>
<evidence type="ECO:0000256" key="4">
    <source>
        <dbReference type="ARBA" id="ARBA00022614"/>
    </source>
</evidence>
<dbReference type="SUPFAM" id="SSF56112">
    <property type="entry name" value="Protein kinase-like (PK-like)"/>
    <property type="match status" value="1"/>
</dbReference>
<dbReference type="InterPro" id="IPR011009">
    <property type="entry name" value="Kinase-like_dom_sf"/>
</dbReference>
<evidence type="ECO:0000256" key="12">
    <source>
        <dbReference type="ARBA" id="ARBA00023136"/>
    </source>
</evidence>
<keyword evidence="6" id="KW-0812">Transmembrane</keyword>
<feature type="domain" description="Protein kinase" evidence="16">
    <location>
        <begin position="384"/>
        <end position="653"/>
    </location>
</feature>
<reference evidence="17 18" key="1">
    <citation type="journal article" date="2024" name="G3 (Bethesda)">
        <title>Genome assembly of Hibiscus sabdariffa L. provides insights into metabolisms of medicinal natural products.</title>
        <authorList>
            <person name="Kim T."/>
        </authorList>
    </citation>
    <scope>NUCLEOTIDE SEQUENCE [LARGE SCALE GENOMIC DNA]</scope>
    <source>
        <strain evidence="17">TK-2024</strain>
        <tissue evidence="17">Old leaves</tissue>
    </source>
</reference>
<evidence type="ECO:0000256" key="6">
    <source>
        <dbReference type="ARBA" id="ARBA00022692"/>
    </source>
</evidence>
<dbReference type="Gene3D" id="3.30.200.20">
    <property type="entry name" value="Phosphorylase Kinase, domain 1"/>
    <property type="match status" value="1"/>
</dbReference>
<evidence type="ECO:0000256" key="8">
    <source>
        <dbReference type="ARBA" id="ARBA00022741"/>
    </source>
</evidence>
<proteinExistence type="predicted"/>
<dbReference type="PRINTS" id="PR00019">
    <property type="entry name" value="LEURICHRPT"/>
</dbReference>
<dbReference type="InterPro" id="IPR032675">
    <property type="entry name" value="LRR_dom_sf"/>
</dbReference>
<dbReference type="Proteomes" id="UP001472677">
    <property type="component" value="Unassembled WGS sequence"/>
</dbReference>
<dbReference type="SMART" id="SM00369">
    <property type="entry name" value="LRR_TYP"/>
    <property type="match status" value="4"/>
</dbReference>
<keyword evidence="7" id="KW-0677">Repeat</keyword>
<feature type="binding site" evidence="15">
    <location>
        <position position="412"/>
    </location>
    <ligand>
        <name>ATP</name>
        <dbReference type="ChEBI" id="CHEBI:30616"/>
    </ligand>
</feature>
<evidence type="ECO:0000256" key="9">
    <source>
        <dbReference type="ARBA" id="ARBA00022777"/>
    </source>
</evidence>
<dbReference type="SUPFAM" id="SSF52058">
    <property type="entry name" value="L domain-like"/>
    <property type="match status" value="1"/>
</dbReference>
<dbReference type="PROSITE" id="PS00109">
    <property type="entry name" value="PROTEIN_KINASE_TYR"/>
    <property type="match status" value="1"/>
</dbReference>
<evidence type="ECO:0000256" key="1">
    <source>
        <dbReference type="ARBA" id="ARBA00004370"/>
    </source>
</evidence>
<dbReference type="Pfam" id="PF23598">
    <property type="entry name" value="LRR_14"/>
    <property type="match status" value="1"/>
</dbReference>
<name>A0ABR2F480_9ROSI</name>
<dbReference type="PANTHER" id="PTHR48005">
    <property type="entry name" value="LEUCINE RICH REPEAT KINASE 2"/>
    <property type="match status" value="1"/>
</dbReference>
<protein>
    <recommendedName>
        <fullName evidence="2">non-specific serine/threonine protein kinase</fullName>
        <ecNumber evidence="2">2.7.11.1</ecNumber>
    </recommendedName>
</protein>
<evidence type="ECO:0000259" key="16">
    <source>
        <dbReference type="PROSITE" id="PS50011"/>
    </source>
</evidence>
<evidence type="ECO:0000256" key="5">
    <source>
        <dbReference type="ARBA" id="ARBA00022679"/>
    </source>
</evidence>